<proteinExistence type="predicted"/>
<dbReference type="EMBL" id="NWSL01000019">
    <property type="protein sequence ID" value="PDS49352.1"/>
    <property type="molecule type" value="Genomic_DNA"/>
</dbReference>
<reference evidence="2 3" key="1">
    <citation type="submission" date="2017-09" db="EMBL/GenBank/DDBJ databases">
        <title>Comparative genomics of rhizobia isolated from Phaseolus vulgaris in China.</title>
        <authorList>
            <person name="Tong W."/>
        </authorList>
    </citation>
    <scope>NUCLEOTIDE SEQUENCE [LARGE SCALE GENOMIC DNA]</scope>
    <source>
        <strain evidence="2 3">Y27</strain>
    </source>
</reference>
<dbReference type="InterPro" id="IPR027417">
    <property type="entry name" value="P-loop_NTPase"/>
</dbReference>
<name>A0ABX4J4Y0_9HYPH</name>
<dbReference type="Pfam" id="PF01695">
    <property type="entry name" value="IstB_IS21"/>
    <property type="match status" value="1"/>
</dbReference>
<evidence type="ECO:0000259" key="1">
    <source>
        <dbReference type="Pfam" id="PF01695"/>
    </source>
</evidence>
<comment type="caution">
    <text evidence="2">The sequence shown here is derived from an EMBL/GenBank/DDBJ whole genome shotgun (WGS) entry which is preliminary data.</text>
</comment>
<sequence>MARCGIIVRTDLATPRTAATLITSNLPFDEWTETLGSERLIDALLDRITHQVNIREMNGDSYRLAQSRARKDG</sequence>
<feature type="domain" description="IstB-like ATP-binding" evidence="1">
    <location>
        <begin position="17"/>
        <end position="68"/>
    </location>
</feature>
<organism evidence="2 3">
    <name type="scientific">Rhizobium anhuiense</name>
    <dbReference type="NCBI Taxonomy" id="1184720"/>
    <lineage>
        <taxon>Bacteria</taxon>
        <taxon>Pseudomonadati</taxon>
        <taxon>Pseudomonadota</taxon>
        <taxon>Alphaproteobacteria</taxon>
        <taxon>Hyphomicrobiales</taxon>
        <taxon>Rhizobiaceae</taxon>
        <taxon>Rhizobium/Agrobacterium group</taxon>
        <taxon>Rhizobium</taxon>
    </lineage>
</organism>
<protein>
    <recommendedName>
        <fullName evidence="1">IstB-like ATP-binding domain-containing protein</fullName>
    </recommendedName>
</protein>
<evidence type="ECO:0000313" key="2">
    <source>
        <dbReference type="EMBL" id="PDS49352.1"/>
    </source>
</evidence>
<evidence type="ECO:0000313" key="3">
    <source>
        <dbReference type="Proteomes" id="UP000219972"/>
    </source>
</evidence>
<keyword evidence="3" id="KW-1185">Reference proteome</keyword>
<accession>A0ABX4J4Y0</accession>
<dbReference type="InterPro" id="IPR002611">
    <property type="entry name" value="IstB_ATP-bd"/>
</dbReference>
<gene>
    <name evidence="2" type="ORF">CO662_24590</name>
</gene>
<dbReference type="Gene3D" id="3.40.50.300">
    <property type="entry name" value="P-loop containing nucleotide triphosphate hydrolases"/>
    <property type="match status" value="1"/>
</dbReference>
<dbReference type="Proteomes" id="UP000219972">
    <property type="component" value="Unassembled WGS sequence"/>
</dbReference>